<keyword evidence="4" id="KW-0460">Magnesium</keyword>
<evidence type="ECO:0000313" key="7">
    <source>
        <dbReference type="Proteomes" id="UP000434036"/>
    </source>
</evidence>
<evidence type="ECO:0000313" key="6">
    <source>
        <dbReference type="EMBL" id="MXQ72678.1"/>
    </source>
</evidence>
<evidence type="ECO:0000256" key="4">
    <source>
        <dbReference type="ARBA" id="ARBA00022842"/>
    </source>
</evidence>
<evidence type="ECO:0000256" key="2">
    <source>
        <dbReference type="ARBA" id="ARBA00006171"/>
    </source>
</evidence>
<dbReference type="InterPro" id="IPR023198">
    <property type="entry name" value="PGP-like_dom2"/>
</dbReference>
<dbReference type="Gene3D" id="1.10.150.240">
    <property type="entry name" value="Putative phosphatase, domain 2"/>
    <property type="match status" value="1"/>
</dbReference>
<dbReference type="Gene3D" id="3.40.50.1000">
    <property type="entry name" value="HAD superfamily/HAD-like"/>
    <property type="match status" value="1"/>
</dbReference>
<comment type="cofactor">
    <cofactor evidence="1">
        <name>Mg(2+)</name>
        <dbReference type="ChEBI" id="CHEBI:18420"/>
    </cofactor>
</comment>
<evidence type="ECO:0000256" key="3">
    <source>
        <dbReference type="ARBA" id="ARBA00022723"/>
    </source>
</evidence>
<dbReference type="InterPro" id="IPR036412">
    <property type="entry name" value="HAD-like_sf"/>
</dbReference>
<accession>A0A6N8U348</accession>
<proteinExistence type="inferred from homology"/>
<dbReference type="CDD" id="cd07505">
    <property type="entry name" value="HAD_BPGM-like"/>
    <property type="match status" value="1"/>
</dbReference>
<reference evidence="6 7" key="1">
    <citation type="submission" date="2019-12" db="EMBL/GenBank/DDBJ databases">
        <authorList>
            <person name="Yang R."/>
        </authorList>
    </citation>
    <scope>NUCLEOTIDE SEQUENCE [LARGE SCALE GENOMIC DNA]</scope>
    <source>
        <strain evidence="6 7">DONG20-135</strain>
    </source>
</reference>
<comment type="similarity">
    <text evidence="2">Belongs to the HAD-like hydrolase superfamily. CbbY/CbbZ/Gph/YieH family.</text>
</comment>
<name>A0A6N8U348_9FIRM</name>
<dbReference type="Pfam" id="PF00702">
    <property type="entry name" value="Hydrolase"/>
    <property type="match status" value="1"/>
</dbReference>
<keyword evidence="5" id="KW-0119">Carbohydrate metabolism</keyword>
<dbReference type="PANTHER" id="PTHR46193">
    <property type="entry name" value="6-PHOSPHOGLUCONATE PHOSPHATASE"/>
    <property type="match status" value="1"/>
</dbReference>
<organism evidence="6 7">
    <name type="scientific">Copranaerobaculum intestinale</name>
    <dbReference type="NCBI Taxonomy" id="2692629"/>
    <lineage>
        <taxon>Bacteria</taxon>
        <taxon>Bacillati</taxon>
        <taxon>Bacillota</taxon>
        <taxon>Erysipelotrichia</taxon>
        <taxon>Erysipelotrichales</taxon>
        <taxon>Erysipelotrichaceae</taxon>
        <taxon>Copranaerobaculum</taxon>
    </lineage>
</organism>
<dbReference type="InterPro" id="IPR023214">
    <property type="entry name" value="HAD_sf"/>
</dbReference>
<reference evidence="6 7" key="2">
    <citation type="submission" date="2020-01" db="EMBL/GenBank/DDBJ databases">
        <title>Clostridiaceae sp. nov. isolated from the gut of human by culturomics.</title>
        <authorList>
            <person name="Chang Y."/>
        </authorList>
    </citation>
    <scope>NUCLEOTIDE SEQUENCE [LARGE SCALE GENOMIC DNA]</scope>
    <source>
        <strain evidence="6 7">DONG20-135</strain>
    </source>
</reference>
<dbReference type="GO" id="GO:0016787">
    <property type="term" value="F:hydrolase activity"/>
    <property type="evidence" value="ECO:0007669"/>
    <property type="project" value="UniProtKB-KW"/>
</dbReference>
<keyword evidence="6" id="KW-0378">Hydrolase</keyword>
<dbReference type="SUPFAM" id="SSF56784">
    <property type="entry name" value="HAD-like"/>
    <property type="match status" value="1"/>
</dbReference>
<protein>
    <submittedName>
        <fullName evidence="6">HAD hydrolase-like protein</fullName>
    </submittedName>
</protein>
<dbReference type="RefSeq" id="WP_160624162.1">
    <property type="nucleotide sequence ID" value="NZ_WUUQ01000001.1"/>
</dbReference>
<dbReference type="SFLD" id="SFLDS00003">
    <property type="entry name" value="Haloacid_Dehalogenase"/>
    <property type="match status" value="1"/>
</dbReference>
<gene>
    <name evidence="6" type="ORF">GSF08_01800</name>
</gene>
<dbReference type="SFLD" id="SFLDG01129">
    <property type="entry name" value="C1.5:_HAD__Beta-PGM__Phosphata"/>
    <property type="match status" value="1"/>
</dbReference>
<keyword evidence="7" id="KW-1185">Reference proteome</keyword>
<evidence type="ECO:0000256" key="5">
    <source>
        <dbReference type="ARBA" id="ARBA00023277"/>
    </source>
</evidence>
<dbReference type="Proteomes" id="UP000434036">
    <property type="component" value="Unassembled WGS sequence"/>
</dbReference>
<comment type="caution">
    <text evidence="6">The sequence shown here is derived from an EMBL/GenBank/DDBJ whole genome shotgun (WGS) entry which is preliminary data.</text>
</comment>
<dbReference type="AlphaFoldDB" id="A0A6N8U348"/>
<keyword evidence="3" id="KW-0479">Metal-binding</keyword>
<dbReference type="InterPro" id="IPR051600">
    <property type="entry name" value="Beta-PGM-like"/>
</dbReference>
<sequence length="224" mass="25708">MKQIKGVIFDFNGTLFWDSLKHQEAWSIMAKRLRGTPLDDTEMAEHVHGQINTQIISYLLDHSISDEEAKNYSRMKEEIYRMLCSKDPSFLHLAPGAEKLFDWLQKHDIPQSIATASIRENVEFFKSVFQLNTWFDDEHITYDDGVNKDKTDMFLKAAQIMQLPIENCLIIEDSISGIQFANQINAGMIIALAPADKASIYQALPGVIQVIQNFTDFDTSIFRR</sequence>
<dbReference type="GO" id="GO:0046872">
    <property type="term" value="F:metal ion binding"/>
    <property type="evidence" value="ECO:0007669"/>
    <property type="project" value="UniProtKB-KW"/>
</dbReference>
<dbReference type="PANTHER" id="PTHR46193:SF18">
    <property type="entry name" value="HEXITOL PHOSPHATASE B"/>
    <property type="match status" value="1"/>
</dbReference>
<dbReference type="EMBL" id="WUUQ01000001">
    <property type="protein sequence ID" value="MXQ72678.1"/>
    <property type="molecule type" value="Genomic_DNA"/>
</dbReference>
<evidence type="ECO:0000256" key="1">
    <source>
        <dbReference type="ARBA" id="ARBA00001946"/>
    </source>
</evidence>